<reference evidence="1 2" key="1">
    <citation type="submission" date="2019-03" db="EMBL/GenBank/DDBJ databases">
        <title>Draft genome sequences of novel Actinobacteria.</title>
        <authorList>
            <person name="Sahin N."/>
            <person name="Ay H."/>
            <person name="Saygin H."/>
        </authorList>
    </citation>
    <scope>NUCLEOTIDE SEQUENCE [LARGE SCALE GENOMIC DNA]</scope>
    <source>
        <strain evidence="1 2">JCM 13523</strain>
    </source>
</reference>
<sequence length="68" mass="7120">MATPKLRLLRHDSPSGPTCPAFYDAGEGQLAVVGKIITDPAVLAQMGIADDEMAVMIPESLAPEVKNA</sequence>
<gene>
    <name evidence="1" type="ORF">E1263_04290</name>
</gene>
<accession>A0A4R4ZTF8</accession>
<dbReference type="EMBL" id="SMKX01000007">
    <property type="protein sequence ID" value="TDD62381.1"/>
    <property type="molecule type" value="Genomic_DNA"/>
</dbReference>
<dbReference type="Proteomes" id="UP000295124">
    <property type="component" value="Unassembled WGS sequence"/>
</dbReference>
<evidence type="ECO:0000313" key="2">
    <source>
        <dbReference type="Proteomes" id="UP000295124"/>
    </source>
</evidence>
<dbReference type="AlphaFoldDB" id="A0A4R4ZTF8"/>
<protein>
    <submittedName>
        <fullName evidence="1">Uncharacterized protein</fullName>
    </submittedName>
</protein>
<comment type="caution">
    <text evidence="1">The sequence shown here is derived from an EMBL/GenBank/DDBJ whole genome shotgun (WGS) entry which is preliminary data.</text>
</comment>
<evidence type="ECO:0000313" key="1">
    <source>
        <dbReference type="EMBL" id="TDD62381.1"/>
    </source>
</evidence>
<keyword evidence="2" id="KW-1185">Reference proteome</keyword>
<name>A0A4R4ZTF8_9ACTN</name>
<dbReference type="RefSeq" id="WP_165956457.1">
    <property type="nucleotide sequence ID" value="NZ_SMKX01000007.1"/>
</dbReference>
<proteinExistence type="predicted"/>
<organism evidence="1 2">
    <name type="scientific">Kribbella antibiotica</name>
    <dbReference type="NCBI Taxonomy" id="190195"/>
    <lineage>
        <taxon>Bacteria</taxon>
        <taxon>Bacillati</taxon>
        <taxon>Actinomycetota</taxon>
        <taxon>Actinomycetes</taxon>
        <taxon>Propionibacteriales</taxon>
        <taxon>Kribbellaceae</taxon>
        <taxon>Kribbella</taxon>
    </lineage>
</organism>